<keyword evidence="2" id="KW-0238">DNA-binding</keyword>
<dbReference type="PANTHER" id="PTHR33204">
    <property type="entry name" value="TRANSCRIPTIONAL REGULATOR, MARR FAMILY"/>
    <property type="match status" value="1"/>
</dbReference>
<dbReference type="InterPro" id="IPR036390">
    <property type="entry name" value="WH_DNA-bd_sf"/>
</dbReference>
<dbReference type="Gene3D" id="1.10.10.10">
    <property type="entry name" value="Winged helix-like DNA-binding domain superfamily/Winged helix DNA-binding domain"/>
    <property type="match status" value="1"/>
</dbReference>
<dbReference type="Proteomes" id="UP000186406">
    <property type="component" value="Unassembled WGS sequence"/>
</dbReference>
<evidence type="ECO:0000313" key="6">
    <source>
        <dbReference type="EMBL" id="SHO61126.1"/>
    </source>
</evidence>
<proteinExistence type="predicted"/>
<evidence type="ECO:0000313" key="7">
    <source>
        <dbReference type="Proteomes" id="UP000186406"/>
    </source>
</evidence>
<dbReference type="Pfam" id="PF01638">
    <property type="entry name" value="HxlR"/>
    <property type="match status" value="1"/>
</dbReference>
<keyword evidence="7" id="KW-1185">Reference proteome</keyword>
<organism evidence="6 7">
    <name type="scientific">Pseudoxanthobacter soli DSM 19599</name>
    <dbReference type="NCBI Taxonomy" id="1123029"/>
    <lineage>
        <taxon>Bacteria</taxon>
        <taxon>Pseudomonadati</taxon>
        <taxon>Pseudomonadota</taxon>
        <taxon>Alphaproteobacteria</taxon>
        <taxon>Hyphomicrobiales</taxon>
        <taxon>Segnochrobactraceae</taxon>
        <taxon>Pseudoxanthobacter</taxon>
    </lineage>
</organism>
<feature type="compositionally biased region" description="Low complexity" evidence="4">
    <location>
        <begin position="201"/>
        <end position="250"/>
    </location>
</feature>
<reference evidence="6 7" key="1">
    <citation type="submission" date="2016-12" db="EMBL/GenBank/DDBJ databases">
        <authorList>
            <person name="Song W.-J."/>
            <person name="Kurnit D.M."/>
        </authorList>
    </citation>
    <scope>NUCLEOTIDE SEQUENCE [LARGE SCALE GENOMIC DNA]</scope>
    <source>
        <strain evidence="6 7">DSM 19599</strain>
    </source>
</reference>
<dbReference type="PANTHER" id="PTHR33204:SF29">
    <property type="entry name" value="TRANSCRIPTIONAL REGULATOR"/>
    <property type="match status" value="1"/>
</dbReference>
<feature type="compositionally biased region" description="Basic and acidic residues" evidence="4">
    <location>
        <begin position="254"/>
        <end position="269"/>
    </location>
</feature>
<feature type="region of interest" description="Disordered" evidence="4">
    <location>
        <begin position="171"/>
        <end position="284"/>
    </location>
</feature>
<name>A0A1M7Z8T9_9HYPH</name>
<dbReference type="RefSeq" id="WP_073625668.1">
    <property type="nucleotide sequence ID" value="NZ_FRXO01000001.1"/>
</dbReference>
<accession>A0A1M7Z8T9</accession>
<dbReference type="InterPro" id="IPR036388">
    <property type="entry name" value="WH-like_DNA-bd_sf"/>
</dbReference>
<dbReference type="SUPFAM" id="SSF46785">
    <property type="entry name" value="Winged helix' DNA-binding domain"/>
    <property type="match status" value="1"/>
</dbReference>
<evidence type="ECO:0000259" key="5">
    <source>
        <dbReference type="PROSITE" id="PS51118"/>
    </source>
</evidence>
<dbReference type="EMBL" id="FRXO01000001">
    <property type="protein sequence ID" value="SHO61126.1"/>
    <property type="molecule type" value="Genomic_DNA"/>
</dbReference>
<dbReference type="STRING" id="1123029.SAMN02745172_00603"/>
<keyword evidence="3" id="KW-0804">Transcription</keyword>
<evidence type="ECO:0000256" key="4">
    <source>
        <dbReference type="SAM" id="MobiDB-lite"/>
    </source>
</evidence>
<dbReference type="AlphaFoldDB" id="A0A1M7Z8T9"/>
<dbReference type="GO" id="GO:0003677">
    <property type="term" value="F:DNA binding"/>
    <property type="evidence" value="ECO:0007669"/>
    <property type="project" value="UniProtKB-KW"/>
</dbReference>
<gene>
    <name evidence="6" type="ORF">SAMN02745172_00603</name>
</gene>
<evidence type="ECO:0000256" key="1">
    <source>
        <dbReference type="ARBA" id="ARBA00023015"/>
    </source>
</evidence>
<dbReference type="PROSITE" id="PS51118">
    <property type="entry name" value="HTH_HXLR"/>
    <property type="match status" value="1"/>
</dbReference>
<keyword evidence="1" id="KW-0805">Transcription regulation</keyword>
<sequence length="284" mass="30363">MARARQSHQESPAGKAMERTLSMIGGKWKGVILHHLSASTLRFNELRRRMPGITQRMLTSQLRELEADGLITRTVYAQVPPRVDYALSPLGTSLASILSALEAWGAAHPAPEPAAVTAAAALKPVLPAVEPLPPPRATSVRPEAEEPFIPSPFIATPAAAASFMEALSALTREEEDAGEPEAAPSVGQEEAFRPSEVFGGSAYAETYEAPAEPDPAATSEPDANTAAPTDAAAEAPAADVPAEPESAAQPETEEQPKTEEQAKTEEQPKYRIRPWTPRDFSLFR</sequence>
<feature type="domain" description="HTH hxlR-type" evidence="5">
    <location>
        <begin position="11"/>
        <end position="113"/>
    </location>
</feature>
<evidence type="ECO:0000256" key="2">
    <source>
        <dbReference type="ARBA" id="ARBA00023125"/>
    </source>
</evidence>
<dbReference type="InterPro" id="IPR002577">
    <property type="entry name" value="HTH_HxlR"/>
</dbReference>
<evidence type="ECO:0000256" key="3">
    <source>
        <dbReference type="ARBA" id="ARBA00023163"/>
    </source>
</evidence>
<protein>
    <submittedName>
        <fullName evidence="6">Transcriptional regulator, HxlR family</fullName>
    </submittedName>
</protein>